<dbReference type="EMBL" id="AOIS01000011">
    <property type="protein sequence ID" value="ELZ23438.1"/>
    <property type="molecule type" value="Genomic_DNA"/>
</dbReference>
<evidence type="ECO:0000313" key="1">
    <source>
        <dbReference type="EMBL" id="ELZ23438.1"/>
    </source>
</evidence>
<evidence type="ECO:0000313" key="2">
    <source>
        <dbReference type="Proteomes" id="UP000011657"/>
    </source>
</evidence>
<protein>
    <submittedName>
        <fullName evidence="1">Uncharacterized protein</fullName>
    </submittedName>
</protein>
<reference evidence="1 2" key="1">
    <citation type="journal article" date="2014" name="PLoS Genet.">
        <title>Phylogenetically driven sequencing of extremely halophilic archaea reveals strategies for static and dynamic osmo-response.</title>
        <authorList>
            <person name="Becker E.A."/>
            <person name="Seitzer P.M."/>
            <person name="Tritt A."/>
            <person name="Larsen D."/>
            <person name="Krusor M."/>
            <person name="Yao A.I."/>
            <person name="Wu D."/>
            <person name="Madern D."/>
            <person name="Eisen J.A."/>
            <person name="Darling A.E."/>
            <person name="Facciotti M.T."/>
        </authorList>
    </citation>
    <scope>NUCLEOTIDE SEQUENCE [LARGE SCALE GENOMIC DNA]</scope>
    <source>
        <strain evidence="1 2">JCM 13891</strain>
    </source>
</reference>
<proteinExistence type="predicted"/>
<dbReference type="Proteomes" id="UP000011657">
    <property type="component" value="Unassembled WGS sequence"/>
</dbReference>
<gene>
    <name evidence="1" type="ORF">C477_02794</name>
</gene>
<sequence length="34" mass="3973">MLFIQECIVPLVDDIDELSTYFELEARPEANEET</sequence>
<comment type="caution">
    <text evidence="1">The sequence shown here is derived from an EMBL/GenBank/DDBJ whole genome shotgun (WGS) entry which is preliminary data.</text>
</comment>
<organism evidence="1 2">
    <name type="scientific">Haloterrigena salina JCM 13891</name>
    <dbReference type="NCBI Taxonomy" id="1227488"/>
    <lineage>
        <taxon>Archaea</taxon>
        <taxon>Methanobacteriati</taxon>
        <taxon>Methanobacteriota</taxon>
        <taxon>Stenosarchaea group</taxon>
        <taxon>Halobacteria</taxon>
        <taxon>Halobacteriales</taxon>
        <taxon>Natrialbaceae</taxon>
        <taxon>Haloterrigena</taxon>
    </lineage>
</organism>
<keyword evidence="2" id="KW-1185">Reference proteome</keyword>
<dbReference type="AlphaFoldDB" id="M0CLC3"/>
<accession>M0CLC3</accession>
<name>M0CLC3_9EURY</name>